<dbReference type="InterPro" id="IPR029063">
    <property type="entry name" value="SAM-dependent_MTases_sf"/>
</dbReference>
<keyword evidence="7 14" id="KW-0489">Methyltransferase</keyword>
<dbReference type="EMBL" id="BMIN01000025">
    <property type="protein sequence ID" value="GGD27898.1"/>
    <property type="molecule type" value="Genomic_DNA"/>
</dbReference>
<evidence type="ECO:0000256" key="11">
    <source>
        <dbReference type="ARBA" id="ARBA00030399"/>
    </source>
</evidence>
<evidence type="ECO:0000256" key="9">
    <source>
        <dbReference type="ARBA" id="ARBA00022691"/>
    </source>
</evidence>
<evidence type="ECO:0000256" key="2">
    <source>
        <dbReference type="ARBA" id="ARBA00004496"/>
    </source>
</evidence>
<keyword evidence="17" id="KW-1185">Reference proteome</keyword>
<dbReference type="Gene3D" id="1.10.940.10">
    <property type="entry name" value="NusB-like"/>
    <property type="match status" value="1"/>
</dbReference>
<dbReference type="PRINTS" id="PR02008">
    <property type="entry name" value="RCMTFAMILY"/>
</dbReference>
<dbReference type="Pfam" id="PF22458">
    <property type="entry name" value="RsmF-B_ferredox"/>
    <property type="match status" value="1"/>
</dbReference>
<evidence type="ECO:0000256" key="7">
    <source>
        <dbReference type="ARBA" id="ARBA00022603"/>
    </source>
</evidence>
<evidence type="ECO:0000256" key="13">
    <source>
        <dbReference type="ARBA" id="ARBA00047283"/>
    </source>
</evidence>
<dbReference type="InterPro" id="IPR018314">
    <property type="entry name" value="RsmB/NOL1/NOP2-like_CS"/>
</dbReference>
<dbReference type="InterPro" id="IPR001678">
    <property type="entry name" value="MeTrfase_RsmB-F_NOP2_dom"/>
</dbReference>
<feature type="binding site" evidence="14">
    <location>
        <position position="313"/>
    </location>
    <ligand>
        <name>S-adenosyl-L-methionine</name>
        <dbReference type="ChEBI" id="CHEBI:59789"/>
    </ligand>
</feature>
<feature type="binding site" evidence="14">
    <location>
        <begin position="262"/>
        <end position="268"/>
    </location>
    <ligand>
        <name>S-adenosyl-L-methionine</name>
        <dbReference type="ChEBI" id="CHEBI:59789"/>
    </ligand>
</feature>
<comment type="subcellular location">
    <subcellularLocation>
        <location evidence="2">Cytoplasm</location>
    </subcellularLocation>
</comment>
<keyword evidence="10 14" id="KW-0694">RNA-binding</keyword>
<keyword evidence="5" id="KW-0963">Cytoplasm</keyword>
<dbReference type="PROSITE" id="PS01153">
    <property type="entry name" value="NOL1_NOP2_SUN"/>
    <property type="match status" value="1"/>
</dbReference>
<dbReference type="GO" id="GO:0032259">
    <property type="term" value="P:methylation"/>
    <property type="evidence" value="ECO:0007669"/>
    <property type="project" value="UniProtKB-KW"/>
</dbReference>
<organism evidence="16 17">
    <name type="scientific">Pontibacillus salipaludis</name>
    <dbReference type="NCBI Taxonomy" id="1697394"/>
    <lineage>
        <taxon>Bacteria</taxon>
        <taxon>Bacillati</taxon>
        <taxon>Bacillota</taxon>
        <taxon>Bacilli</taxon>
        <taxon>Bacillales</taxon>
        <taxon>Bacillaceae</taxon>
        <taxon>Pontibacillus</taxon>
    </lineage>
</organism>
<evidence type="ECO:0000256" key="10">
    <source>
        <dbReference type="ARBA" id="ARBA00022884"/>
    </source>
</evidence>
<dbReference type="InterPro" id="IPR006027">
    <property type="entry name" value="NusB_RsmB_TIM44"/>
</dbReference>
<evidence type="ECO:0000256" key="8">
    <source>
        <dbReference type="ARBA" id="ARBA00022679"/>
    </source>
</evidence>
<comment type="function">
    <text evidence="1">Specifically methylates the cytosine at position 967 (m5C967) of 16S rRNA.</text>
</comment>
<protein>
    <recommendedName>
        <fullName evidence="4">16S rRNA (cytosine(967)-C(5))-methyltransferase</fullName>
        <ecNumber evidence="4">2.1.1.176</ecNumber>
    </recommendedName>
    <alternativeName>
        <fullName evidence="11">16S rRNA m5C967 methyltransferase</fullName>
    </alternativeName>
    <alternativeName>
        <fullName evidence="12">rRNA (cytosine-C(5)-)-methyltransferase RsmB</fullName>
    </alternativeName>
</protein>
<evidence type="ECO:0000313" key="16">
    <source>
        <dbReference type="EMBL" id="GGD27898.1"/>
    </source>
</evidence>
<dbReference type="Pfam" id="PF01189">
    <property type="entry name" value="Methyltr_RsmB-F"/>
    <property type="match status" value="1"/>
</dbReference>
<feature type="binding site" evidence="14">
    <location>
        <position position="332"/>
    </location>
    <ligand>
        <name>S-adenosyl-L-methionine</name>
        <dbReference type="ChEBI" id="CHEBI:59789"/>
    </ligand>
</feature>
<dbReference type="SUPFAM" id="SSF53335">
    <property type="entry name" value="S-adenosyl-L-methionine-dependent methyltransferases"/>
    <property type="match status" value="1"/>
</dbReference>
<evidence type="ECO:0000256" key="5">
    <source>
        <dbReference type="ARBA" id="ARBA00022490"/>
    </source>
</evidence>
<comment type="catalytic activity">
    <reaction evidence="13">
        <text>cytidine(967) in 16S rRNA + S-adenosyl-L-methionine = 5-methylcytidine(967) in 16S rRNA + S-adenosyl-L-homocysteine + H(+)</text>
        <dbReference type="Rhea" id="RHEA:42748"/>
        <dbReference type="Rhea" id="RHEA-COMP:10219"/>
        <dbReference type="Rhea" id="RHEA-COMP:10220"/>
        <dbReference type="ChEBI" id="CHEBI:15378"/>
        <dbReference type="ChEBI" id="CHEBI:57856"/>
        <dbReference type="ChEBI" id="CHEBI:59789"/>
        <dbReference type="ChEBI" id="CHEBI:74483"/>
        <dbReference type="ChEBI" id="CHEBI:82748"/>
        <dbReference type="EC" id="2.1.1.176"/>
    </reaction>
</comment>
<dbReference type="InterPro" id="IPR054728">
    <property type="entry name" value="RsmB-like_ferredoxin"/>
</dbReference>
<feature type="domain" description="SAM-dependent MTase RsmB/NOP-type" evidence="15">
    <location>
        <begin position="173"/>
        <end position="451"/>
    </location>
</feature>
<dbReference type="EC" id="2.1.1.176" evidence="4"/>
<evidence type="ECO:0000256" key="6">
    <source>
        <dbReference type="ARBA" id="ARBA00022552"/>
    </source>
</evidence>
<accession>A0ABQ1QIM7</accession>
<sequence length="451" mass="51091">MKPMSEMALRNAALDIVTRVGENGGYSHLLINQTIEKRGLSDRDTSLLTEIVYGTVQRKDTLDYYITPFVKNKKKLKPWVLWLLYMSCYQMVYLERVPDHAIIHEAVEIAKKRGHKGIVSMVNGVLRSLQRNGVPSLDEIEDPIERVAIETSHPKWMVERWSNMYGLEETTRMCRKNLERPTMSVRVNTTRYTRAQVMETLQEDGFDVEASVLSPQGIIIFSGNILRHSIFHEGGVTVQDESSMLVAEMMDLQEGMHVLDSCSAPGGKSTHIAEKMNNTGQIASFDLHKKKVKLVAEKADQLGLTNISTAQADARHLPELIGAETFDRLLLDAPCSGLGVVRGKPDIKYSKTEDDIVSLSTIQKELLESVSSLMKKNGTLVYSTCTVDRQENEEVIQDFLNRHSEFEVDKDFFNDLPEDCKDLPGLSEWGLQLFPQDFDTDGFFLTRLKRK</sequence>
<feature type="active site" description="Nucleophile" evidence="14">
    <location>
        <position position="385"/>
    </location>
</feature>
<dbReference type="InterPro" id="IPR049560">
    <property type="entry name" value="MeTrfase_RsmB-F_NOP2_cat"/>
</dbReference>
<dbReference type="Proteomes" id="UP000642571">
    <property type="component" value="Unassembled WGS sequence"/>
</dbReference>
<evidence type="ECO:0000256" key="4">
    <source>
        <dbReference type="ARBA" id="ARBA00012140"/>
    </source>
</evidence>
<keyword evidence="9 14" id="KW-0949">S-adenosyl-L-methionine</keyword>
<evidence type="ECO:0000259" key="15">
    <source>
        <dbReference type="PROSITE" id="PS51686"/>
    </source>
</evidence>
<reference evidence="17" key="1">
    <citation type="journal article" date="2019" name="Int. J. Syst. Evol. Microbiol.">
        <title>The Global Catalogue of Microorganisms (GCM) 10K type strain sequencing project: providing services to taxonomists for standard genome sequencing and annotation.</title>
        <authorList>
            <consortium name="The Broad Institute Genomics Platform"/>
            <consortium name="The Broad Institute Genome Sequencing Center for Infectious Disease"/>
            <person name="Wu L."/>
            <person name="Ma J."/>
        </authorList>
    </citation>
    <scope>NUCLEOTIDE SEQUENCE [LARGE SCALE GENOMIC DNA]</scope>
    <source>
        <strain evidence="17">CGMCC 1.15353</strain>
    </source>
</reference>
<dbReference type="InterPro" id="IPR035926">
    <property type="entry name" value="NusB-like_sf"/>
</dbReference>
<dbReference type="Gene3D" id="3.30.70.1170">
    <property type="entry name" value="Sun protein, domain 3"/>
    <property type="match status" value="1"/>
</dbReference>
<comment type="caution">
    <text evidence="16">The sequence shown here is derived from an EMBL/GenBank/DDBJ whole genome shotgun (WGS) entry which is preliminary data.</text>
</comment>
<dbReference type="PANTHER" id="PTHR22807">
    <property type="entry name" value="NOP2 YEAST -RELATED NOL1/NOP2/FMU SUN DOMAIN-CONTAINING"/>
    <property type="match status" value="1"/>
</dbReference>
<evidence type="ECO:0000313" key="17">
    <source>
        <dbReference type="Proteomes" id="UP000642571"/>
    </source>
</evidence>
<comment type="similarity">
    <text evidence="3 14">Belongs to the class I-like SAM-binding methyltransferase superfamily. RsmB/NOP family.</text>
</comment>
<dbReference type="NCBIfam" id="TIGR00563">
    <property type="entry name" value="rsmB"/>
    <property type="match status" value="1"/>
</dbReference>
<dbReference type="PANTHER" id="PTHR22807:SF53">
    <property type="entry name" value="RIBOSOMAL RNA SMALL SUBUNIT METHYLTRANSFERASE B-RELATED"/>
    <property type="match status" value="1"/>
</dbReference>
<dbReference type="InterPro" id="IPR023267">
    <property type="entry name" value="RCMT"/>
</dbReference>
<dbReference type="Pfam" id="PF01029">
    <property type="entry name" value="NusB"/>
    <property type="match status" value="1"/>
</dbReference>
<evidence type="ECO:0000256" key="3">
    <source>
        <dbReference type="ARBA" id="ARBA00007494"/>
    </source>
</evidence>
<keyword evidence="8 14" id="KW-0808">Transferase</keyword>
<dbReference type="Gene3D" id="3.40.50.150">
    <property type="entry name" value="Vaccinia Virus protein VP39"/>
    <property type="match status" value="1"/>
</dbReference>
<proteinExistence type="inferred from homology"/>
<evidence type="ECO:0000256" key="14">
    <source>
        <dbReference type="PROSITE-ProRule" id="PRU01023"/>
    </source>
</evidence>
<evidence type="ECO:0000256" key="12">
    <source>
        <dbReference type="ARBA" id="ARBA00031088"/>
    </source>
</evidence>
<feature type="binding site" evidence="14">
    <location>
        <position position="286"/>
    </location>
    <ligand>
        <name>S-adenosyl-L-methionine</name>
        <dbReference type="ChEBI" id="CHEBI:59789"/>
    </ligand>
</feature>
<dbReference type="GO" id="GO:0008168">
    <property type="term" value="F:methyltransferase activity"/>
    <property type="evidence" value="ECO:0007669"/>
    <property type="project" value="UniProtKB-KW"/>
</dbReference>
<gene>
    <name evidence="16" type="ORF">GCM10011389_39320</name>
</gene>
<evidence type="ECO:0000256" key="1">
    <source>
        <dbReference type="ARBA" id="ARBA00002724"/>
    </source>
</evidence>
<dbReference type="SUPFAM" id="SSF48013">
    <property type="entry name" value="NusB-like"/>
    <property type="match status" value="1"/>
</dbReference>
<keyword evidence="6" id="KW-0698">rRNA processing</keyword>
<dbReference type="PROSITE" id="PS51686">
    <property type="entry name" value="SAM_MT_RSMB_NOP"/>
    <property type="match status" value="1"/>
</dbReference>
<name>A0ABQ1QIM7_9BACI</name>
<dbReference type="NCBIfam" id="NF011494">
    <property type="entry name" value="PRK14902.1"/>
    <property type="match status" value="1"/>
</dbReference>
<dbReference type="InterPro" id="IPR004573">
    <property type="entry name" value="rRNA_ssu_MeTfrase_B"/>
</dbReference>